<evidence type="ECO:0008006" key="4">
    <source>
        <dbReference type="Google" id="ProtNLM"/>
    </source>
</evidence>
<keyword evidence="3" id="KW-1185">Reference proteome</keyword>
<comment type="caution">
    <text evidence="2">The sequence shown here is derived from an EMBL/GenBank/DDBJ whole genome shotgun (WGS) entry which is preliminary data.</text>
</comment>
<feature type="region of interest" description="Disordered" evidence="1">
    <location>
        <begin position="28"/>
        <end position="49"/>
    </location>
</feature>
<reference evidence="2 3" key="1">
    <citation type="submission" date="2023-04" db="EMBL/GenBank/DDBJ databases">
        <title>The genome sequence of Polyangium sorediatum DSM14670.</title>
        <authorList>
            <person name="Zhang X."/>
        </authorList>
    </citation>
    <scope>NUCLEOTIDE SEQUENCE [LARGE SCALE GENOMIC DNA]</scope>
    <source>
        <strain evidence="2 3">DSM 14670</strain>
    </source>
</reference>
<proteinExistence type="predicted"/>
<accession>A0ABT6P8N4</accession>
<evidence type="ECO:0000313" key="3">
    <source>
        <dbReference type="Proteomes" id="UP001160301"/>
    </source>
</evidence>
<feature type="compositionally biased region" description="Pro residues" evidence="1">
    <location>
        <begin position="38"/>
        <end position="49"/>
    </location>
</feature>
<protein>
    <recommendedName>
        <fullName evidence="4">Lipoprotein</fullName>
    </recommendedName>
</protein>
<sequence length="428" mass="44160">MSRNDALPLLTAAALLFLATGCDRCTPKDKDTKADAGPPAPIPIPKDELLPPPAPWVFKPARIGPGIPGIALPTGCEMRAPLVRAKVAPSTRFVAAPRGMGALVVADADEQETPPRLLGVAGLVLDAEGESKGATPLPWLDADAMPRLARTDAGVWLAAYSEQGEDKLSRGFVHQGDHATPIGEGDRFDVLDLACGSSRCALLTTRLGNVAVAGAALWVGLPNEPASSWKRTEIVPDTPESDARPSCIARLEVPPPGSDAGAGGGVVAALLEGQELVFWEATDGAARSLGRVPAPFGIVDATVAARPIALVYGATIDEEGCAKEGGKLRFERVGKEAAEVRAHAPPVSGALRPLERGVLAAYLAPLGCGVARKVAYAVVLDAEGTPVSAPMPVADATSFAVAARGADVDMWIQMGDEVSWVRATCAAP</sequence>
<dbReference type="RefSeq" id="WP_136971900.1">
    <property type="nucleotide sequence ID" value="NZ_JARZHI010000101.1"/>
</dbReference>
<dbReference type="EMBL" id="JARZHI010000101">
    <property type="protein sequence ID" value="MDI1436977.1"/>
    <property type="molecule type" value="Genomic_DNA"/>
</dbReference>
<dbReference type="PROSITE" id="PS51257">
    <property type="entry name" value="PROKAR_LIPOPROTEIN"/>
    <property type="match status" value="1"/>
</dbReference>
<organism evidence="2 3">
    <name type="scientific">Polyangium sorediatum</name>
    <dbReference type="NCBI Taxonomy" id="889274"/>
    <lineage>
        <taxon>Bacteria</taxon>
        <taxon>Pseudomonadati</taxon>
        <taxon>Myxococcota</taxon>
        <taxon>Polyangia</taxon>
        <taxon>Polyangiales</taxon>
        <taxon>Polyangiaceae</taxon>
        <taxon>Polyangium</taxon>
    </lineage>
</organism>
<evidence type="ECO:0000256" key="1">
    <source>
        <dbReference type="SAM" id="MobiDB-lite"/>
    </source>
</evidence>
<dbReference type="Proteomes" id="UP001160301">
    <property type="component" value="Unassembled WGS sequence"/>
</dbReference>
<name>A0ABT6P8N4_9BACT</name>
<gene>
    <name evidence="2" type="ORF">QHF89_46150</name>
</gene>
<evidence type="ECO:0000313" key="2">
    <source>
        <dbReference type="EMBL" id="MDI1436977.1"/>
    </source>
</evidence>